<name>A0A8F9TVX0_9BACT</name>
<protein>
    <submittedName>
        <fullName evidence="2">Uncharacterized protein</fullName>
    </submittedName>
</protein>
<sequence>MLFYFITNMLLGGIVGAIAGGAANNGSDAQTFSEGFAQGKVAGREATVAFFQKHGLAVLAGQIVVFGTLCWFSVLPGVGRYKMAKNG</sequence>
<proteinExistence type="predicted"/>
<keyword evidence="1" id="KW-0812">Transmembrane</keyword>
<feature type="transmembrane region" description="Helical" evidence="1">
    <location>
        <begin position="53"/>
        <end position="75"/>
    </location>
</feature>
<keyword evidence="3" id="KW-1185">Reference proteome</keyword>
<accession>A0A8F9TVX0</accession>
<dbReference type="Proteomes" id="UP000825051">
    <property type="component" value="Chromosome"/>
</dbReference>
<dbReference type="EMBL" id="CP080507">
    <property type="protein sequence ID" value="QYM79273.1"/>
    <property type="molecule type" value="Genomic_DNA"/>
</dbReference>
<keyword evidence="1" id="KW-1133">Transmembrane helix</keyword>
<evidence type="ECO:0000313" key="3">
    <source>
        <dbReference type="Proteomes" id="UP000825051"/>
    </source>
</evidence>
<organism evidence="2 3">
    <name type="scientific">Horticoccus luteus</name>
    <dbReference type="NCBI Taxonomy" id="2862869"/>
    <lineage>
        <taxon>Bacteria</taxon>
        <taxon>Pseudomonadati</taxon>
        <taxon>Verrucomicrobiota</taxon>
        <taxon>Opitutia</taxon>
        <taxon>Opitutales</taxon>
        <taxon>Opitutaceae</taxon>
        <taxon>Horticoccus</taxon>
    </lineage>
</organism>
<dbReference type="KEGG" id="ole:K0B96_01250"/>
<evidence type="ECO:0000256" key="1">
    <source>
        <dbReference type="SAM" id="Phobius"/>
    </source>
</evidence>
<evidence type="ECO:0000313" key="2">
    <source>
        <dbReference type="EMBL" id="QYM79273.1"/>
    </source>
</evidence>
<keyword evidence="1" id="KW-0472">Membrane</keyword>
<dbReference type="RefSeq" id="WP_220162925.1">
    <property type="nucleotide sequence ID" value="NZ_CP080507.1"/>
</dbReference>
<gene>
    <name evidence="2" type="ORF">K0B96_01250</name>
</gene>
<reference evidence="2" key="1">
    <citation type="submission" date="2021-08" db="EMBL/GenBank/DDBJ databases">
        <title>Genome of a novel bacterium of the phylum Verrucomicrobia, Oleiharenicola sp. KSB-15.</title>
        <authorList>
            <person name="Chung J.-H."/>
            <person name="Ahn J.-H."/>
            <person name="Yoon Y."/>
            <person name="Kim D.-Y."/>
            <person name="An S.-H."/>
            <person name="Park I."/>
            <person name="Yeon J."/>
        </authorList>
    </citation>
    <scope>NUCLEOTIDE SEQUENCE</scope>
    <source>
        <strain evidence="2">KSB-15</strain>
    </source>
</reference>
<dbReference type="AlphaFoldDB" id="A0A8F9TVX0"/>